<dbReference type="InterPro" id="IPR043502">
    <property type="entry name" value="DNA/RNA_pol_sf"/>
</dbReference>
<keyword evidence="2" id="KW-1185">Reference proteome</keyword>
<dbReference type="GO" id="GO:0071897">
    <property type="term" value="P:DNA biosynthetic process"/>
    <property type="evidence" value="ECO:0007669"/>
    <property type="project" value="UniProtKB-ARBA"/>
</dbReference>
<reference evidence="1 2" key="1">
    <citation type="journal article" date="2019" name="Sci. Rep.">
        <title>Orb-weaving spider Araneus ventricosus genome elucidates the spidroin gene catalogue.</title>
        <authorList>
            <person name="Kono N."/>
            <person name="Nakamura H."/>
            <person name="Ohtoshi R."/>
            <person name="Moran D.A.P."/>
            <person name="Shinohara A."/>
            <person name="Yoshida Y."/>
            <person name="Fujiwara M."/>
            <person name="Mori M."/>
            <person name="Tomita M."/>
            <person name="Arakawa K."/>
        </authorList>
    </citation>
    <scope>NUCLEOTIDE SEQUENCE [LARGE SCALE GENOMIC DNA]</scope>
</reference>
<protein>
    <recommendedName>
        <fullName evidence="3">DNA-directed DNA polymerase</fullName>
    </recommendedName>
</protein>
<accession>A0A4Y2PZB6</accession>
<gene>
    <name evidence="1" type="ORF">AVEN_144767_1</name>
</gene>
<comment type="caution">
    <text evidence="1">The sequence shown here is derived from an EMBL/GenBank/DDBJ whole genome shotgun (WGS) entry which is preliminary data.</text>
</comment>
<dbReference type="OrthoDB" id="8030979at2759"/>
<dbReference type="AlphaFoldDB" id="A0A4Y2PZB6"/>
<dbReference type="EMBL" id="BGPR01012410">
    <property type="protein sequence ID" value="GBN55940.1"/>
    <property type="molecule type" value="Genomic_DNA"/>
</dbReference>
<dbReference type="PANTHER" id="PTHR31511">
    <property type="entry name" value="PROTEIN CBG23764"/>
    <property type="match status" value="1"/>
</dbReference>
<name>A0A4Y2PZB6_ARAVE</name>
<dbReference type="Proteomes" id="UP000499080">
    <property type="component" value="Unassembled WGS sequence"/>
</dbReference>
<proteinExistence type="predicted"/>
<dbReference type="PANTHER" id="PTHR31511:SF12">
    <property type="entry name" value="RHO TERMINATION FACTOR N-TERMINAL DOMAIN-CONTAINING PROTEIN"/>
    <property type="match status" value="1"/>
</dbReference>
<organism evidence="1 2">
    <name type="scientific">Araneus ventricosus</name>
    <name type="common">Orbweaver spider</name>
    <name type="synonym">Epeira ventricosa</name>
    <dbReference type="NCBI Taxonomy" id="182803"/>
    <lineage>
        <taxon>Eukaryota</taxon>
        <taxon>Metazoa</taxon>
        <taxon>Ecdysozoa</taxon>
        <taxon>Arthropoda</taxon>
        <taxon>Chelicerata</taxon>
        <taxon>Arachnida</taxon>
        <taxon>Araneae</taxon>
        <taxon>Araneomorphae</taxon>
        <taxon>Entelegynae</taxon>
        <taxon>Araneoidea</taxon>
        <taxon>Araneidae</taxon>
        <taxon>Araneus</taxon>
    </lineage>
</organism>
<dbReference type="SUPFAM" id="SSF56672">
    <property type="entry name" value="DNA/RNA polymerases"/>
    <property type="match status" value="1"/>
</dbReference>
<evidence type="ECO:0000313" key="2">
    <source>
        <dbReference type="Proteomes" id="UP000499080"/>
    </source>
</evidence>
<evidence type="ECO:0000313" key="1">
    <source>
        <dbReference type="EMBL" id="GBN55940.1"/>
    </source>
</evidence>
<evidence type="ECO:0008006" key="3">
    <source>
        <dbReference type="Google" id="ProtNLM"/>
    </source>
</evidence>
<sequence length="257" mass="30605">MYMDNFEKFSETDLPPKDNFYSRLNEQNITDADYEHEQNVCRKFCIKNMGEYTDLYVKSDVHLSADIFENFRDLCMNTYTLDPAWYFTAPGLSWAPEMKNPPNCREKRLLTTLYNKEKYIIHYRNLKQYVQLGMKISKIHRILQFEQTHFLKPYIDLNASLCQKATTEFQKNFFKLMNNSIFRKTMENTRRRANIRICCNEKKDEKLTAQSNFVDRSLFSENLAAFEMPKTISPFNKLITIGTAILDVSKILMYDFH</sequence>